<organism evidence="1 2">
    <name type="scientific">Comamonas sediminis</name>
    <dbReference type="NCBI Taxonomy" id="1783360"/>
    <lineage>
        <taxon>Bacteria</taxon>
        <taxon>Pseudomonadati</taxon>
        <taxon>Pseudomonadota</taxon>
        <taxon>Betaproteobacteria</taxon>
        <taxon>Burkholderiales</taxon>
        <taxon>Comamonadaceae</taxon>
        <taxon>Comamonas</taxon>
    </lineage>
</organism>
<dbReference type="Gene3D" id="3.20.20.150">
    <property type="entry name" value="Divalent-metal-dependent TIM barrel enzymes"/>
    <property type="match status" value="1"/>
</dbReference>
<dbReference type="Proteomes" id="UP001562178">
    <property type="component" value="Unassembled WGS sequence"/>
</dbReference>
<dbReference type="SUPFAM" id="SSF51658">
    <property type="entry name" value="Xylose isomerase-like"/>
    <property type="match status" value="1"/>
</dbReference>
<dbReference type="Pfam" id="PF05114">
    <property type="entry name" value="MbnB_TglH_ChrH"/>
    <property type="match status" value="1"/>
</dbReference>
<dbReference type="InterPro" id="IPR036237">
    <property type="entry name" value="Xyl_isomerase-like_sf"/>
</dbReference>
<protein>
    <submittedName>
        <fullName evidence="1">DUF692 family multinuclear iron-containing protein</fullName>
    </submittedName>
</protein>
<proteinExistence type="predicted"/>
<name>A0ABV4B2U1_9BURK</name>
<evidence type="ECO:0000313" key="2">
    <source>
        <dbReference type="Proteomes" id="UP001562178"/>
    </source>
</evidence>
<keyword evidence="2" id="KW-1185">Reference proteome</keyword>
<dbReference type="PANTHER" id="PTHR42194">
    <property type="entry name" value="UPF0276 PROTEIN HI_1600"/>
    <property type="match status" value="1"/>
</dbReference>
<gene>
    <name evidence="1" type="ORF">AB7A72_09330</name>
</gene>
<reference evidence="1 2" key="1">
    <citation type="journal article" date="2016" name="Int. J. Syst. Evol. Microbiol.">
        <title>Description of Comamonas sediminis sp. nov., isolated from lagoon sediments.</title>
        <authorList>
            <person name="Subhash Y."/>
            <person name="Bang J.J."/>
            <person name="You T.H."/>
            <person name="Lee S.S."/>
        </authorList>
    </citation>
    <scope>NUCLEOTIDE SEQUENCE [LARGE SCALE GENOMIC DNA]</scope>
    <source>
        <strain evidence="1 2">JCM 31169</strain>
    </source>
</reference>
<dbReference type="EMBL" id="JBGBDC010000003">
    <property type="protein sequence ID" value="MEY2251206.1"/>
    <property type="molecule type" value="Genomic_DNA"/>
</dbReference>
<accession>A0ABV4B2U1</accession>
<dbReference type="NCBIfam" id="NF003818">
    <property type="entry name" value="PRK05409.1"/>
    <property type="match status" value="1"/>
</dbReference>
<comment type="caution">
    <text evidence="1">The sequence shown here is derived from an EMBL/GenBank/DDBJ whole genome shotgun (WGS) entry which is preliminary data.</text>
</comment>
<dbReference type="InterPro" id="IPR007801">
    <property type="entry name" value="MbnB/TglH/ChrH"/>
</dbReference>
<dbReference type="PANTHER" id="PTHR42194:SF1">
    <property type="entry name" value="UPF0276 PROTEIN HI_1600"/>
    <property type="match status" value="1"/>
</dbReference>
<sequence>MMIGLGFRREMLDWDMSAVQADFFEVAPENWIYRDLAPLHALIESGRPVHLHGVALNLGGTAALDQSFLRDLRKLINALGRPLYSDHLAASGDSHQLYDLFAVPFTAPQARRVADRICAVQDALGMRIAIENTTWYTNIGTMPEADFLGMVLERADCQLLLDLNNLSVNHKNHGGLSPSEFVQRLGMGRVSYMHVAGHEFDPRFDLFMDTHSQPVEAHTQQLATRLAERHGTPVLLEWDNDVPGIDVINEELSCLRTSMTT</sequence>
<evidence type="ECO:0000313" key="1">
    <source>
        <dbReference type="EMBL" id="MEY2251206.1"/>
    </source>
</evidence>